<feature type="region of interest" description="Disordered" evidence="6">
    <location>
        <begin position="1477"/>
        <end position="1505"/>
    </location>
</feature>
<keyword evidence="13" id="KW-1185">Reference proteome</keyword>
<dbReference type="InterPro" id="IPR041412">
    <property type="entry name" value="Xrn1_helical"/>
</dbReference>
<feature type="domain" description="5'-3' exoribonuclease 1 SH3-like" evidence="9">
    <location>
        <begin position="1116"/>
        <end position="1195"/>
    </location>
</feature>
<evidence type="ECO:0000259" key="10">
    <source>
        <dbReference type="Pfam" id="PF18332"/>
    </source>
</evidence>
<feature type="region of interest" description="Disordered" evidence="6">
    <location>
        <begin position="93"/>
        <end position="118"/>
    </location>
</feature>
<dbReference type="GO" id="GO:0003723">
    <property type="term" value="F:RNA binding"/>
    <property type="evidence" value="ECO:0007669"/>
    <property type="project" value="UniProtKB-KW"/>
</dbReference>
<evidence type="ECO:0000259" key="7">
    <source>
        <dbReference type="Pfam" id="PF03159"/>
    </source>
</evidence>
<evidence type="ECO:0000259" key="9">
    <source>
        <dbReference type="Pfam" id="PF18129"/>
    </source>
</evidence>
<feature type="domain" description="Xrn1 helical" evidence="8">
    <location>
        <begin position="274"/>
        <end position="631"/>
    </location>
</feature>
<dbReference type="PIRSF" id="PIRSF006743">
    <property type="entry name" value="Exonuclease_Xnr1"/>
    <property type="match status" value="1"/>
</dbReference>
<dbReference type="PANTHER" id="PTHR12341:SF7">
    <property type="entry name" value="5'-3' EXORIBONUCLEASE 1"/>
    <property type="match status" value="1"/>
</dbReference>
<dbReference type="Gene3D" id="2.170.260.40">
    <property type="match status" value="1"/>
</dbReference>
<dbReference type="InterPro" id="IPR041106">
    <property type="entry name" value="XRN1_D2_D3"/>
</dbReference>
<evidence type="ECO:0000256" key="1">
    <source>
        <dbReference type="ARBA" id="ARBA00022722"/>
    </source>
</evidence>
<feature type="region of interest" description="Disordered" evidence="6">
    <location>
        <begin position="1237"/>
        <end position="1400"/>
    </location>
</feature>
<dbReference type="CDD" id="cd18673">
    <property type="entry name" value="PIN_XRN1-2-like"/>
    <property type="match status" value="1"/>
</dbReference>
<dbReference type="GO" id="GO:0000956">
    <property type="term" value="P:nuclear-transcribed mRNA catabolic process"/>
    <property type="evidence" value="ECO:0007669"/>
    <property type="project" value="InterPro"/>
</dbReference>
<feature type="compositionally biased region" description="Basic and acidic residues" evidence="6">
    <location>
        <begin position="102"/>
        <end position="118"/>
    </location>
</feature>
<dbReference type="InterPro" id="IPR027073">
    <property type="entry name" value="5_3_exoribonuclease"/>
</dbReference>
<keyword evidence="5" id="KW-0963">Cytoplasm</keyword>
<feature type="domain" description="Xrn1 N-terminal" evidence="7">
    <location>
        <begin position="1"/>
        <end position="223"/>
    </location>
</feature>
<dbReference type="Pfam" id="PF17846">
    <property type="entry name" value="XRN_M"/>
    <property type="match status" value="1"/>
</dbReference>
<feature type="domain" description="Exoribonuclease Xrn1 D2/D3" evidence="11">
    <location>
        <begin position="867"/>
        <end position="1051"/>
    </location>
</feature>
<evidence type="ECO:0000256" key="6">
    <source>
        <dbReference type="SAM" id="MobiDB-lite"/>
    </source>
</evidence>
<dbReference type="EC" id="3.1.13.-" evidence="5"/>
<feature type="region of interest" description="Disordered" evidence="6">
    <location>
        <begin position="1518"/>
        <end position="1584"/>
    </location>
</feature>
<accession>A0AAW1PG09</accession>
<dbReference type="InterPro" id="IPR004859">
    <property type="entry name" value="Xrn1_N"/>
</dbReference>
<dbReference type="InterPro" id="IPR040992">
    <property type="entry name" value="XRN1_D1"/>
</dbReference>
<evidence type="ECO:0000256" key="5">
    <source>
        <dbReference type="PIRNR" id="PIRNR006743"/>
    </source>
</evidence>
<feature type="compositionally biased region" description="Basic and acidic residues" evidence="6">
    <location>
        <begin position="1321"/>
        <end position="1334"/>
    </location>
</feature>
<protein>
    <recommendedName>
        <fullName evidence="5">5'-3' exoribonuclease 1</fullName>
        <ecNumber evidence="5">3.1.13.-</ecNumber>
    </recommendedName>
</protein>
<evidence type="ECO:0000313" key="13">
    <source>
        <dbReference type="Proteomes" id="UP001465755"/>
    </source>
</evidence>
<comment type="subcellular location">
    <subcellularLocation>
        <location evidence="5">Cytoplasm</location>
    </subcellularLocation>
</comment>
<keyword evidence="5" id="KW-0694">RNA-binding</keyword>
<feature type="compositionally biased region" description="Basic and acidic residues" evidence="6">
    <location>
        <begin position="362"/>
        <end position="372"/>
    </location>
</feature>
<feature type="compositionally biased region" description="Low complexity" evidence="6">
    <location>
        <begin position="1488"/>
        <end position="1505"/>
    </location>
</feature>
<feature type="domain" description="5'-3' exoribonuclease 1 D1" evidence="10">
    <location>
        <begin position="675"/>
        <end position="852"/>
    </location>
</feature>
<proteinExistence type="inferred from homology"/>
<evidence type="ECO:0000256" key="2">
    <source>
        <dbReference type="ARBA" id="ARBA00022801"/>
    </source>
</evidence>
<sequence length="1605" mass="174550">MGIPKFYRWLSERYPLVNQPIAGTNVPIIDNLYFDMNGIIHNCTHGNDPSRKLTELEMTLKTFDYLDKLVHIIKPQQLLYMAVDGVAPRAKMNQQRARRFKTAREREEAKAKARREGAEVNDDDFDSNCITPGTAYMARLGSHIRFFIRKKMAEDPVWQKPTIVFSGHEVPGEGEHKIMEYIRWAKQDPNYRPNQRHCLYGLDADLIMLSLVSHEPFFCLLREVVRFGQGGNKGQPAREILDNPCADHFILLQIGLVREYLDLEFANHSLPFPFSVERVIDDFVMMCMLSGNDFLPALPTLDIGEGALDKMFAIYKALLPSLGGYLTEAGALHKGRLQVLLHRLGQLEQDVLEERAQDAEWFENKQSKRGNERNGQTNGRAAPTELDEDDQFAAQLAALATNEVPLIDAVELEDPPVAKQQQEPTMMSREARAFFLAGDGNAGLMKWKERYYKEKLHIDSRDESARRGVMSAFITGLEWCLQYYYRGVASWGWFYPYHFAPLASDCLDIASVVTRFEPGQPFTPFLQQLAVLPANSSKLLPQAFWALMHDLNSPIRDFYPLDFTIDSEGKRAEWEGVVLIPFIDERRLLAAANSVPPSALTADERQRNQHGNILYFVSAPDSQETAFCASTLPGVLQSVTHPHSRCIPRPSPPPLQPHVPGFIPHLVRGTRLKDGAPGFASLAPLQTQGDLRKASVNVLGTASKKESIILIVQSRIKEVLDRMRAQTGVRVAATDPALQELLGKRCWIRYPFLQEAIVHAISDCEQKMDAQGSKAHDREGAQAWAQTAQKLGRDLLVHSGLEAGACDLLLHLRPCEGLVRTVEGAIEKRWSKSEQVLPVQLYIPRNPAPDPRLDLEAAKSRAGDIAFPPGTQTFYLGRAHYGCMATVLPPLDGQGEAGKLRVMVQPAPASAASITKSAKRIMATVTVKYMPSGLVARKLRLSPRSLGRIVGTVPLRAGDESADLGLNVRHGAKGLRVADAAAPGPDGQGWTYSPALLAVLQQYQARFPWVFQFLEGDEGFTENMTDIFPDQPVSSLATQLLAVKKWLKTVALARRPLVKVAALVAPEEAVRALQAMLPPTQKLPPTIEMENVSPALLLPPAQLGGSSIAVAQTGGHFDLGDRVVFVGPQTGTFQASGGSDDSAVGGIYRVRGTVVGVIDDACEVLFDGVVPEGTDLHGRCKGNCGKIVAANDLLNLSKSHAVSAAGMHSPQIVRRAVEDGTSYANAAASVDSAVTPPIDIAQAPGSGIKKKKPAAKIRQPLCPPDRYAKGFSMGRGRPLPSSPTAVAPGSQSPSPKTSSINAAPSSPPATIPTPVQLVASQEKKQTPAGSKRDPLAPPTDKAAAGGFGAGRGRPPLDASPTSEAPGSPRQGSPVPANIPMPVSLGDGASGPALRHRDSQVSVLHHQPAQTTPWQARHSYTSCWQLPHQEHSQQVRNSPVHSLRICPSLLGHHQQQAQQQAQQQQQQGNMLLQQLLHQHQPPAGSLQSHHPAQHPGGLGGAPPAAAAAAGYLPSQNAQQFAQRPGGVGQQPRPMPAGGGADPSMDLLSMLRRQEAARPSAGLPGQLAPPPRLTDTWSRLQQHQPDAAHAFWESLLQSGPGKPGPRG</sequence>
<comment type="caution">
    <text evidence="12">The sequence shown here is derived from an EMBL/GenBank/DDBJ whole genome shotgun (WGS) entry which is preliminary data.</text>
</comment>
<reference evidence="12 13" key="1">
    <citation type="journal article" date="2024" name="Nat. Commun.">
        <title>Phylogenomics reveals the evolutionary origins of lichenization in chlorophyte algae.</title>
        <authorList>
            <person name="Puginier C."/>
            <person name="Libourel C."/>
            <person name="Otte J."/>
            <person name="Skaloud P."/>
            <person name="Haon M."/>
            <person name="Grisel S."/>
            <person name="Petersen M."/>
            <person name="Berrin J.G."/>
            <person name="Delaux P.M."/>
            <person name="Dal Grande F."/>
            <person name="Keller J."/>
        </authorList>
    </citation>
    <scope>NUCLEOTIDE SEQUENCE [LARGE SCALE GENOMIC DNA]</scope>
    <source>
        <strain evidence="12 13">SAG 2036</strain>
    </source>
</reference>
<keyword evidence="2 5" id="KW-0378">Hydrolase</keyword>
<dbReference type="Gene3D" id="2.30.30.750">
    <property type="match status" value="1"/>
</dbReference>
<dbReference type="GO" id="GO:0004534">
    <property type="term" value="F:5'-3' RNA exonuclease activity"/>
    <property type="evidence" value="ECO:0007669"/>
    <property type="project" value="TreeGrafter"/>
</dbReference>
<dbReference type="Pfam" id="PF18334">
    <property type="entry name" value="XRN1_D2_D3"/>
    <property type="match status" value="1"/>
</dbReference>
<gene>
    <name evidence="12" type="ORF">WJX73_008886</name>
</gene>
<feature type="compositionally biased region" description="Polar residues" evidence="6">
    <location>
        <begin position="1573"/>
        <end position="1582"/>
    </location>
</feature>
<dbReference type="Pfam" id="PF18332">
    <property type="entry name" value="XRN1_D1"/>
    <property type="match status" value="1"/>
</dbReference>
<dbReference type="GO" id="GO:0005634">
    <property type="term" value="C:nucleus"/>
    <property type="evidence" value="ECO:0007669"/>
    <property type="project" value="TreeGrafter"/>
</dbReference>
<dbReference type="InterPro" id="IPR016494">
    <property type="entry name" value="5_3_exoribonuclease_1"/>
</dbReference>
<keyword evidence="1 5" id="KW-0540">Nuclease</keyword>
<dbReference type="InterPro" id="IPR047008">
    <property type="entry name" value="XRN1_SH3_sf"/>
</dbReference>
<evidence type="ECO:0000256" key="3">
    <source>
        <dbReference type="ARBA" id="ARBA00022839"/>
    </source>
</evidence>
<dbReference type="PANTHER" id="PTHR12341">
    <property type="entry name" value="5'-&gt;3' EXORIBONUCLEASE"/>
    <property type="match status" value="1"/>
</dbReference>
<dbReference type="InterPro" id="IPR041385">
    <property type="entry name" value="SH3_12"/>
</dbReference>
<dbReference type="GO" id="GO:0005737">
    <property type="term" value="C:cytoplasm"/>
    <property type="evidence" value="ECO:0007669"/>
    <property type="project" value="UniProtKB-SubCell"/>
</dbReference>
<evidence type="ECO:0000259" key="11">
    <source>
        <dbReference type="Pfam" id="PF18334"/>
    </source>
</evidence>
<dbReference type="Gene3D" id="1.25.40.1050">
    <property type="match status" value="1"/>
</dbReference>
<dbReference type="Gene3D" id="3.40.50.12390">
    <property type="match status" value="2"/>
</dbReference>
<dbReference type="InterPro" id="IPR047007">
    <property type="entry name" value="XRN1_D1_sf"/>
</dbReference>
<comment type="similarity">
    <text evidence="4 5">Belongs to the 5'-3' exonuclease family.</text>
</comment>
<dbReference type="EMBL" id="JALJOQ010000023">
    <property type="protein sequence ID" value="KAK9808464.1"/>
    <property type="molecule type" value="Genomic_DNA"/>
</dbReference>
<evidence type="ECO:0000313" key="12">
    <source>
        <dbReference type="EMBL" id="KAK9808464.1"/>
    </source>
</evidence>
<organism evidence="12 13">
    <name type="scientific">Symbiochloris irregularis</name>
    <dbReference type="NCBI Taxonomy" id="706552"/>
    <lineage>
        <taxon>Eukaryota</taxon>
        <taxon>Viridiplantae</taxon>
        <taxon>Chlorophyta</taxon>
        <taxon>core chlorophytes</taxon>
        <taxon>Trebouxiophyceae</taxon>
        <taxon>Trebouxiales</taxon>
        <taxon>Trebouxiaceae</taxon>
        <taxon>Symbiochloris</taxon>
    </lineage>
</organism>
<keyword evidence="3 5" id="KW-0269">Exonuclease</keyword>
<feature type="region of interest" description="Disordered" evidence="6">
    <location>
        <begin position="362"/>
        <end position="386"/>
    </location>
</feature>
<dbReference type="Pfam" id="PF03159">
    <property type="entry name" value="XRN_N"/>
    <property type="match status" value="1"/>
</dbReference>
<name>A0AAW1PG09_9CHLO</name>
<dbReference type="Pfam" id="PF18129">
    <property type="entry name" value="SH3_12"/>
    <property type="match status" value="1"/>
</dbReference>
<dbReference type="Proteomes" id="UP001465755">
    <property type="component" value="Unassembled WGS sequence"/>
</dbReference>
<evidence type="ECO:0000256" key="4">
    <source>
        <dbReference type="ARBA" id="ARBA00038299"/>
    </source>
</evidence>
<evidence type="ECO:0000259" key="8">
    <source>
        <dbReference type="Pfam" id="PF17846"/>
    </source>
</evidence>